<comment type="caution">
    <text evidence="5">The sequence shown here is derived from an EMBL/GenBank/DDBJ whole genome shotgun (WGS) entry which is preliminary data.</text>
</comment>
<dbReference type="Pfam" id="PF03389">
    <property type="entry name" value="MobA_MobL"/>
    <property type="match status" value="1"/>
</dbReference>
<evidence type="ECO:0000256" key="3">
    <source>
        <dbReference type="SAM" id="MobiDB-lite"/>
    </source>
</evidence>
<name>A0ABW8JP36_9GAMM</name>
<feature type="compositionally biased region" description="Basic and acidic residues" evidence="3">
    <location>
        <begin position="219"/>
        <end position="238"/>
    </location>
</feature>
<keyword evidence="2" id="KW-0184">Conjugation</keyword>
<feature type="domain" description="MobA/MobL protein" evidence="4">
    <location>
        <begin position="43"/>
        <end position="220"/>
    </location>
</feature>
<dbReference type="InterPro" id="IPR005053">
    <property type="entry name" value="MobA_MobL"/>
</dbReference>
<reference evidence="5 6" key="1">
    <citation type="submission" date="2020-10" db="EMBL/GenBank/DDBJ databases">
        <title>Phylogeny of dyella-like bacteria.</title>
        <authorList>
            <person name="Fu J."/>
        </authorList>
    </citation>
    <scope>NUCLEOTIDE SEQUENCE [LARGE SCALE GENOMIC DNA]</scope>
    <source>
        <strain evidence="5 6">Gsoil3046</strain>
    </source>
</reference>
<dbReference type="Gene3D" id="3.30.930.30">
    <property type="match status" value="1"/>
</dbReference>
<dbReference type="RefSeq" id="WP_404629998.1">
    <property type="nucleotide sequence ID" value="NZ_JADIKM010000001.1"/>
</dbReference>
<sequence>MASYHFEINSGKKGSVLEHARYITREGKFSDYEDLVDTGYGNLPRWAGGDPIEFWRAAEKYERENGSVYREYEIALPVELDREQQQELARRTVKRVVGPKPYLYAIHEPVGKLGGMNNPHMHLMFSDRLPDGIDRSPQQTFARHNPQHPERGGCKKDSGGKNRMELRDAARAQRRLIAEIQNEMLAEVGASARVDHRSYKERGIAVMPERHLGAARVKHMSEKERHEYVAGRNGRAEAKSGQAGRL</sequence>
<accession>A0ABW8JP36</accession>
<evidence type="ECO:0000313" key="6">
    <source>
        <dbReference type="Proteomes" id="UP001620460"/>
    </source>
</evidence>
<feature type="compositionally biased region" description="Basic and acidic residues" evidence="3">
    <location>
        <begin position="147"/>
        <end position="162"/>
    </location>
</feature>
<evidence type="ECO:0000256" key="2">
    <source>
        <dbReference type="ARBA" id="ARBA00022971"/>
    </source>
</evidence>
<comment type="similarity">
    <text evidence="1">Belongs to the MobA/MobL family.</text>
</comment>
<organism evidence="5 6">
    <name type="scientific">Dyella ginsengisoli</name>
    <dbReference type="NCBI Taxonomy" id="363848"/>
    <lineage>
        <taxon>Bacteria</taxon>
        <taxon>Pseudomonadati</taxon>
        <taxon>Pseudomonadota</taxon>
        <taxon>Gammaproteobacteria</taxon>
        <taxon>Lysobacterales</taxon>
        <taxon>Rhodanobacteraceae</taxon>
        <taxon>Dyella</taxon>
    </lineage>
</organism>
<protein>
    <submittedName>
        <fullName evidence="5">MobA/MobL family protein</fullName>
    </submittedName>
</protein>
<evidence type="ECO:0000313" key="5">
    <source>
        <dbReference type="EMBL" id="MFK2902877.1"/>
    </source>
</evidence>
<dbReference type="EMBL" id="JADIKM010000001">
    <property type="protein sequence ID" value="MFK2902877.1"/>
    <property type="molecule type" value="Genomic_DNA"/>
</dbReference>
<dbReference type="Proteomes" id="UP001620460">
    <property type="component" value="Unassembled WGS sequence"/>
</dbReference>
<gene>
    <name evidence="5" type="ORF">ISP17_02795</name>
</gene>
<feature type="region of interest" description="Disordered" evidence="3">
    <location>
        <begin position="133"/>
        <end position="162"/>
    </location>
</feature>
<keyword evidence="6" id="KW-1185">Reference proteome</keyword>
<evidence type="ECO:0000259" key="4">
    <source>
        <dbReference type="Pfam" id="PF03389"/>
    </source>
</evidence>
<feature type="region of interest" description="Disordered" evidence="3">
    <location>
        <begin position="217"/>
        <end position="246"/>
    </location>
</feature>
<evidence type="ECO:0000256" key="1">
    <source>
        <dbReference type="ARBA" id="ARBA00010873"/>
    </source>
</evidence>
<proteinExistence type="inferred from homology"/>